<gene>
    <name evidence="1" type="ORF">CN461_20200</name>
</gene>
<reference evidence="1 2" key="1">
    <citation type="submission" date="2017-09" db="EMBL/GenBank/DDBJ databases">
        <title>Large-scale bioinformatics analysis of Bacillus genomes uncovers conserved roles of natural products in bacterial physiology.</title>
        <authorList>
            <consortium name="Agbiome Team Llc"/>
            <person name="Bleich R.M."/>
            <person name="Kirk G.J."/>
            <person name="Santa Maria K.C."/>
            <person name="Allen S.E."/>
            <person name="Farag S."/>
            <person name="Shank E.A."/>
            <person name="Bowers A."/>
        </authorList>
    </citation>
    <scope>NUCLEOTIDE SEQUENCE [LARGE SCALE GENOMIC DNA]</scope>
    <source>
        <strain evidence="1 2">AFS007900</strain>
    </source>
</reference>
<evidence type="ECO:0000313" key="2">
    <source>
        <dbReference type="Proteomes" id="UP000220502"/>
    </source>
</evidence>
<dbReference type="Proteomes" id="UP000220502">
    <property type="component" value="Unassembled WGS sequence"/>
</dbReference>
<dbReference type="EMBL" id="NTXF01000032">
    <property type="protein sequence ID" value="PEX46861.1"/>
    <property type="molecule type" value="Genomic_DNA"/>
</dbReference>
<comment type="caution">
    <text evidence="1">The sequence shown here is derived from an EMBL/GenBank/DDBJ whole genome shotgun (WGS) entry which is preliminary data.</text>
</comment>
<proteinExistence type="predicted"/>
<dbReference type="RefSeq" id="WP_097981434.1">
    <property type="nucleotide sequence ID" value="NZ_NTRM01000064.1"/>
</dbReference>
<organism evidence="1 2">
    <name type="scientific">Bacillus thuringiensis</name>
    <dbReference type="NCBI Taxonomy" id="1428"/>
    <lineage>
        <taxon>Bacteria</taxon>
        <taxon>Bacillati</taxon>
        <taxon>Bacillota</taxon>
        <taxon>Bacilli</taxon>
        <taxon>Bacillales</taxon>
        <taxon>Bacillaceae</taxon>
        <taxon>Bacillus</taxon>
        <taxon>Bacillus cereus group</taxon>
    </lineage>
</organism>
<protein>
    <submittedName>
        <fullName evidence="1">Uncharacterized protein</fullName>
    </submittedName>
</protein>
<dbReference type="AlphaFoldDB" id="A0ABD6SHS9"/>
<name>A0ABD6SHS9_BACTU</name>
<accession>A0ABD6SHS9</accession>
<evidence type="ECO:0000313" key="1">
    <source>
        <dbReference type="EMBL" id="PEX46861.1"/>
    </source>
</evidence>
<sequence>MANFEVQFSVPTFLKAQLRQLQSRKICLPPPEAFNDVISIQVQRILLGTNNIRHNVEDEFTVFQANPRKNPESPYFTALDEKATGFKTQIAQDINVEFALTQDIMTHPNQSAPIVYTINITAIITFSYYPGSAGSCVINRYLEDIEWKTIPPLPPGLPISTDILKQRIHQVVATTISGPATPFDFTNLLPTGVSEIANAGVSVDIDNQRIVFRADPAPGNDYNSIRWTNFYRGNIPDHLQGADWSMFLDNKVLETMFTTLIEKALKKKSLPAFRVSSVGSQYQNHGGIPRVTTILHTFVDYHFGEYYLPLPITTDFSYDAPTRSIVLNIQMKEIEQLIDAIKDFLDTLKDLVPPLWLMIDWISGNKLNQLSGPIQNVDGFTSEKISDFHYRFTHKIEIPSLSDMKLQAQNLIALSDGVAITGKLHSKPFTPSELALDVGEFSWNAPWFGCSQLSKSILDRAKENPLSVAYLYTEVTLEVTGTTPIYFCSAKVLNDKLKVFPTEAPGFIVDRELLPCKLKISMGHPPQSYLKAPYDFEIRLETTAGIRLIKIPRPSVITESEKNKIVSMIKLNFSYCTREIPKWFDGIGRFDVNWIEDPLIDPPLEIIDAQILTFSIQGLRVGQTTTLVDTGSQAFIHATSSGTTLTFSALVPSQRNITLFRDALSEILRPLGIRNTNLCSTVGEAAKGKGNKSLCTIDVWYQPLLRTAYLDLNSTCQAMFPATMFGNATVVVVMRDVVMLFDLANPFYPQRIGIWSAPGVKGVLQWRNGLLIFGEHGFSTVASNLIQTKLDTCCEAYPISDVASTDQFSYVLTDSTLDIRTSNLCQIKRLSIEGGRSLHLSENLLWVGGSAGIEVFSVSEPTNPRLLARYNKLNISHLSSSGYHSSSVTALLTDGSQHTFALIDNRISLVNRSSRPWFPQALVVDQCLVRLTEDHRGLAISTFGQRRAVVNEQNNEMPQDYQATEASDEGKI</sequence>